<protein>
    <submittedName>
        <fullName evidence="3">RGS domain-containing protein</fullName>
    </submittedName>
</protein>
<dbReference type="Proteomes" id="UP000887563">
    <property type="component" value="Unplaced"/>
</dbReference>
<dbReference type="AlphaFoldDB" id="A0A914P2E8"/>
<organism evidence="2 3">
    <name type="scientific">Meloidogyne incognita</name>
    <name type="common">Southern root-knot nematode worm</name>
    <name type="synonym">Oxyuris incognita</name>
    <dbReference type="NCBI Taxonomy" id="6306"/>
    <lineage>
        <taxon>Eukaryota</taxon>
        <taxon>Metazoa</taxon>
        <taxon>Ecdysozoa</taxon>
        <taxon>Nematoda</taxon>
        <taxon>Chromadorea</taxon>
        <taxon>Rhabditida</taxon>
        <taxon>Tylenchina</taxon>
        <taxon>Tylenchomorpha</taxon>
        <taxon>Tylenchoidea</taxon>
        <taxon>Meloidogynidae</taxon>
        <taxon>Meloidogyninae</taxon>
        <taxon>Meloidogyne</taxon>
        <taxon>Meloidogyne incognita group</taxon>
    </lineage>
</organism>
<dbReference type="WBParaSite" id="Minc3s10700g44286">
    <property type="protein sequence ID" value="Minc3s10700g44286"/>
    <property type="gene ID" value="Minc3s10700g44286"/>
</dbReference>
<keyword evidence="2" id="KW-1185">Reference proteome</keyword>
<feature type="compositionally biased region" description="Low complexity" evidence="1">
    <location>
        <begin position="176"/>
        <end position="190"/>
    </location>
</feature>
<name>A0A914P2E8_MELIC</name>
<feature type="region of interest" description="Disordered" evidence="1">
    <location>
        <begin position="175"/>
        <end position="219"/>
    </location>
</feature>
<accession>A0A914P2E8</accession>
<evidence type="ECO:0000313" key="3">
    <source>
        <dbReference type="WBParaSite" id="Minc3s10700g44286"/>
    </source>
</evidence>
<sequence length="232" mass="26438">MRYLITFSPSRIISYITASDAGLWKDRFHRLDNVSMFPTDDSIQQIRSVQQNVFESSRLSPKVYPKFYKSPLFNEDEQQQQILTTPTNALDYSIPNSELHSPNNDEQQYLLPSTSEIFEGEEKSRKEELTQMSQLNFERFVDNLQKAIIADAIFDLYILWSRDKQNILHSNIAAAPSLPSPSSSVSSPKPIRSPPRALRAASIAVSQPPPKPQKGILRRAATSFKKVNNTFF</sequence>
<evidence type="ECO:0000256" key="1">
    <source>
        <dbReference type="SAM" id="MobiDB-lite"/>
    </source>
</evidence>
<evidence type="ECO:0000313" key="2">
    <source>
        <dbReference type="Proteomes" id="UP000887563"/>
    </source>
</evidence>
<reference evidence="3" key="1">
    <citation type="submission" date="2022-11" db="UniProtKB">
        <authorList>
            <consortium name="WormBaseParasite"/>
        </authorList>
    </citation>
    <scope>IDENTIFICATION</scope>
</reference>
<proteinExistence type="predicted"/>